<protein>
    <submittedName>
        <fullName evidence="4">DUF4190 domain-containing protein</fullName>
    </submittedName>
</protein>
<name>A0ABZ0ZVP5_9ACTN</name>
<keyword evidence="2" id="KW-0472">Membrane</keyword>
<dbReference type="Pfam" id="PF13828">
    <property type="entry name" value="DUF4190"/>
    <property type="match status" value="1"/>
</dbReference>
<dbReference type="RefSeq" id="WP_322457778.1">
    <property type="nucleotide sequence ID" value="NZ_CP141059.1"/>
</dbReference>
<dbReference type="Proteomes" id="UP001327225">
    <property type="component" value="Chromosome"/>
</dbReference>
<dbReference type="EMBL" id="CP141059">
    <property type="protein sequence ID" value="WQQ27899.1"/>
    <property type="molecule type" value="Genomic_DNA"/>
</dbReference>
<evidence type="ECO:0000259" key="3">
    <source>
        <dbReference type="Pfam" id="PF13828"/>
    </source>
</evidence>
<feature type="domain" description="DUF4190" evidence="3">
    <location>
        <begin position="35"/>
        <end position="87"/>
    </location>
</feature>
<accession>A0ABZ0ZVP5</accession>
<gene>
    <name evidence="4" type="ORF">SHK19_06605</name>
</gene>
<evidence type="ECO:0000256" key="2">
    <source>
        <dbReference type="SAM" id="Phobius"/>
    </source>
</evidence>
<proteinExistence type="predicted"/>
<organism evidence="4 5">
    <name type="scientific">Nocardioides bizhenqiangii</name>
    <dbReference type="NCBI Taxonomy" id="3095076"/>
    <lineage>
        <taxon>Bacteria</taxon>
        <taxon>Bacillati</taxon>
        <taxon>Actinomycetota</taxon>
        <taxon>Actinomycetes</taxon>
        <taxon>Propionibacteriales</taxon>
        <taxon>Nocardioidaceae</taxon>
        <taxon>Nocardioides</taxon>
    </lineage>
</organism>
<sequence length="216" mass="22766">MSNPYGNDPYGQTPQNPYGAPYQGGAAPTSTDGVSIASLVLGLICCAPVGLILGFVGLKRTKGGQRKGRGFAITGIVLGLLGLLVWIGVGIAAVAGVAWFDSLVLPDEAEVGQCIDIDEEDDNTVLLYEKECSEDHDGEIVAVAEVDDSNREAISNGGQAMTDYCAEIIDPEDQAKLDAVEGLEYNALIEDPNNVDNGDHFVCYVSSSDKLDEPIL</sequence>
<feature type="region of interest" description="Disordered" evidence="1">
    <location>
        <begin position="1"/>
        <end position="24"/>
    </location>
</feature>
<feature type="compositionally biased region" description="Polar residues" evidence="1">
    <location>
        <begin position="1"/>
        <end position="16"/>
    </location>
</feature>
<reference evidence="5" key="1">
    <citation type="submission" date="2023-12" db="EMBL/GenBank/DDBJ databases">
        <title>Novel species in genus Nocardioides.</title>
        <authorList>
            <person name="Zhou H."/>
        </authorList>
    </citation>
    <scope>NUCLEOTIDE SEQUENCE [LARGE SCALE GENOMIC DNA]</scope>
    <source>
        <strain evidence="5">HM61</strain>
    </source>
</reference>
<keyword evidence="5" id="KW-1185">Reference proteome</keyword>
<evidence type="ECO:0000256" key="1">
    <source>
        <dbReference type="SAM" id="MobiDB-lite"/>
    </source>
</evidence>
<dbReference type="InterPro" id="IPR025241">
    <property type="entry name" value="DUF4190"/>
</dbReference>
<keyword evidence="2" id="KW-0812">Transmembrane</keyword>
<keyword evidence="2" id="KW-1133">Transmembrane helix</keyword>
<feature type="transmembrane region" description="Helical" evidence="2">
    <location>
        <begin position="70"/>
        <end position="100"/>
    </location>
</feature>
<evidence type="ECO:0000313" key="4">
    <source>
        <dbReference type="EMBL" id="WQQ27899.1"/>
    </source>
</evidence>
<feature type="transmembrane region" description="Helical" evidence="2">
    <location>
        <begin position="36"/>
        <end position="58"/>
    </location>
</feature>
<evidence type="ECO:0000313" key="5">
    <source>
        <dbReference type="Proteomes" id="UP001327225"/>
    </source>
</evidence>